<gene>
    <name evidence="5" type="ORF">SAMN05444407_103281</name>
</gene>
<dbReference type="GO" id="GO:0003677">
    <property type="term" value="F:DNA binding"/>
    <property type="evidence" value="ECO:0007669"/>
    <property type="project" value="UniProtKB-KW"/>
</dbReference>
<name>A0A1M6ZLC1_9FLAO</name>
<evidence type="ECO:0000313" key="6">
    <source>
        <dbReference type="Proteomes" id="UP000184069"/>
    </source>
</evidence>
<dbReference type="PANTHER" id="PTHR30408">
    <property type="entry name" value="TYPE-1 RESTRICTION ENZYME ECOKI SPECIFICITY PROTEIN"/>
    <property type="match status" value="1"/>
</dbReference>
<evidence type="ECO:0000256" key="3">
    <source>
        <dbReference type="ARBA" id="ARBA00023125"/>
    </source>
</evidence>
<dbReference type="RefSeq" id="WP_073300200.1">
    <property type="nucleotide sequence ID" value="NZ_FRBM01000003.1"/>
</dbReference>
<keyword evidence="2" id="KW-0680">Restriction system</keyword>
<evidence type="ECO:0000256" key="1">
    <source>
        <dbReference type="ARBA" id="ARBA00010923"/>
    </source>
</evidence>
<feature type="domain" description="Type I restriction modification DNA specificity" evidence="4">
    <location>
        <begin position="220"/>
        <end position="412"/>
    </location>
</feature>
<dbReference type="Gene3D" id="3.90.220.20">
    <property type="entry name" value="DNA methylase specificity domains"/>
    <property type="match status" value="2"/>
</dbReference>
<organism evidence="5 6">
    <name type="scientific">Chryseobacterium contaminans</name>
    <dbReference type="NCBI Taxonomy" id="1423959"/>
    <lineage>
        <taxon>Bacteria</taxon>
        <taxon>Pseudomonadati</taxon>
        <taxon>Bacteroidota</taxon>
        <taxon>Flavobacteriia</taxon>
        <taxon>Flavobacteriales</taxon>
        <taxon>Weeksellaceae</taxon>
        <taxon>Chryseobacterium group</taxon>
        <taxon>Chryseobacterium</taxon>
    </lineage>
</organism>
<evidence type="ECO:0000256" key="2">
    <source>
        <dbReference type="ARBA" id="ARBA00022747"/>
    </source>
</evidence>
<keyword evidence="3" id="KW-0238">DNA-binding</keyword>
<evidence type="ECO:0000259" key="4">
    <source>
        <dbReference type="Pfam" id="PF01420"/>
    </source>
</evidence>
<reference evidence="5 6" key="1">
    <citation type="submission" date="2016-11" db="EMBL/GenBank/DDBJ databases">
        <authorList>
            <person name="Jaros S."/>
            <person name="Januszkiewicz K."/>
            <person name="Wedrychowicz H."/>
        </authorList>
    </citation>
    <scope>NUCLEOTIDE SEQUENCE [LARGE SCALE GENOMIC DNA]</scope>
    <source>
        <strain evidence="5 6">DSM 27621</strain>
    </source>
</reference>
<dbReference type="PANTHER" id="PTHR30408:SF12">
    <property type="entry name" value="TYPE I RESTRICTION ENZYME MJAVIII SPECIFICITY SUBUNIT"/>
    <property type="match status" value="1"/>
</dbReference>
<comment type="similarity">
    <text evidence="1">Belongs to the type-I restriction system S methylase family.</text>
</comment>
<accession>A0A1M6ZLC1</accession>
<protein>
    <submittedName>
        <fullName evidence="5">Type I restriction enzyme, S subunit</fullName>
    </submittedName>
</protein>
<dbReference type="SUPFAM" id="SSF116734">
    <property type="entry name" value="DNA methylase specificity domain"/>
    <property type="match status" value="2"/>
</dbReference>
<dbReference type="InterPro" id="IPR052021">
    <property type="entry name" value="Type-I_RS_S_subunit"/>
</dbReference>
<feature type="domain" description="Type I restriction modification DNA specificity" evidence="4">
    <location>
        <begin position="22"/>
        <end position="193"/>
    </location>
</feature>
<proteinExistence type="inferred from homology"/>
<dbReference type="InterPro" id="IPR044946">
    <property type="entry name" value="Restrct_endonuc_typeI_TRD_sf"/>
</dbReference>
<sequence length="423" mass="48577">MTNKKLKVSNVPNLRFPGFEGEWETKKLEEIGEIVTGSTPPTNNRSYYEGEYLFVSPVDIQTNRYIEVSKTTLTEKGFKKGRKIKKGSSLFVCIGSTIGKVGQANRDCITNQQINSIVTLENNEDFLFSLLEFYSPKIKALSAEQAVPIINKTTFSNVQVNIPELPEQKKIASFLSLIDERIVTQNKIIKELKSSKHSFIKKIFTRELRFRDNNDKYYPEWHEKRMKDLFTFKVTNSFSREKLNYENGTVKNIHYGDIHTKFQTLFDIKKEIVPYINSNINITKISEDSYCKEGDMIFADASEDLNDVGKSIEIINLNNQRILAGLHTILARPISNIFSIGFCGYLFKSQKVRAQIQKESQGSKVLSISVNRLANLSLSIPCLEEQIKIANLFSSMDLKLNTEKQILQELEKQKKFLLQQMFV</sequence>
<dbReference type="Gene3D" id="1.10.287.1120">
    <property type="entry name" value="Bipartite methylase S protein"/>
    <property type="match status" value="1"/>
</dbReference>
<dbReference type="Pfam" id="PF01420">
    <property type="entry name" value="Methylase_S"/>
    <property type="match status" value="2"/>
</dbReference>
<dbReference type="InterPro" id="IPR000055">
    <property type="entry name" value="Restrct_endonuc_typeI_TRD"/>
</dbReference>
<dbReference type="EMBL" id="FRBM01000003">
    <property type="protein sequence ID" value="SHL31194.1"/>
    <property type="molecule type" value="Genomic_DNA"/>
</dbReference>
<dbReference type="AlphaFoldDB" id="A0A1M6ZLC1"/>
<dbReference type="STRING" id="1423959.SAMN05444407_103281"/>
<dbReference type="GO" id="GO:0009307">
    <property type="term" value="P:DNA restriction-modification system"/>
    <property type="evidence" value="ECO:0007669"/>
    <property type="project" value="UniProtKB-KW"/>
</dbReference>
<evidence type="ECO:0000313" key="5">
    <source>
        <dbReference type="EMBL" id="SHL31194.1"/>
    </source>
</evidence>
<dbReference type="CDD" id="cd17286">
    <property type="entry name" value="RMtype1_S_Lla161ORF747P_TRD1-CR1_like"/>
    <property type="match status" value="1"/>
</dbReference>
<dbReference type="Proteomes" id="UP000184069">
    <property type="component" value="Unassembled WGS sequence"/>
</dbReference>